<reference evidence="6 7" key="1">
    <citation type="submission" date="2020-07" db="EMBL/GenBank/DDBJ databases">
        <title>Sequencing the genomes of 1000 actinobacteria strains.</title>
        <authorList>
            <person name="Klenk H.-P."/>
        </authorList>
    </citation>
    <scope>NUCLEOTIDE SEQUENCE [LARGE SCALE GENOMIC DNA]</scope>
    <source>
        <strain evidence="6 7">DSM 18448</strain>
    </source>
</reference>
<dbReference type="InterPro" id="IPR007156">
    <property type="entry name" value="MamQ_LemA"/>
</dbReference>
<sequence>MIWIAAAVVLVVLVVAGGVVSYNRFVSQRNLVQDSWRQVDVELHRRYDLVPGLLASVRTHVTGGDRGAEPDAGAGHGEEEVFAEVTRRAEVAARGGADLSVRAGREAALAEALRRLFAVADRHPALGADEEFLDLQRQVAETEDRIAAGRRFYNANVRAYNTRVEAFPSSLLAARCGFEEAEYFEVEEAQVRAAPAIDFGALGTPSQTPPGDQ</sequence>
<dbReference type="PANTHER" id="PTHR34478:SF2">
    <property type="entry name" value="MEMBRANE PROTEIN"/>
    <property type="match status" value="1"/>
</dbReference>
<dbReference type="SUPFAM" id="SSF140478">
    <property type="entry name" value="LemA-like"/>
    <property type="match status" value="1"/>
</dbReference>
<dbReference type="PANTHER" id="PTHR34478">
    <property type="entry name" value="PROTEIN LEMA"/>
    <property type="match status" value="1"/>
</dbReference>
<evidence type="ECO:0000256" key="1">
    <source>
        <dbReference type="ARBA" id="ARBA00004167"/>
    </source>
</evidence>
<dbReference type="EMBL" id="JACBZH010000001">
    <property type="protein sequence ID" value="NYH88140.1"/>
    <property type="molecule type" value="Genomic_DNA"/>
</dbReference>
<name>A0A852ZGK5_9ACTN</name>
<dbReference type="InterPro" id="IPR023353">
    <property type="entry name" value="LemA-like_dom_sf"/>
</dbReference>
<keyword evidence="4" id="KW-1133">Transmembrane helix</keyword>
<keyword evidence="3" id="KW-0812">Transmembrane</keyword>
<comment type="similarity">
    <text evidence="2">Belongs to the LemA family.</text>
</comment>
<dbReference type="Gene3D" id="1.20.1440.20">
    <property type="entry name" value="LemA-like domain"/>
    <property type="match status" value="1"/>
</dbReference>
<evidence type="ECO:0000256" key="2">
    <source>
        <dbReference type="ARBA" id="ARBA00008854"/>
    </source>
</evidence>
<proteinExistence type="inferred from homology"/>
<evidence type="ECO:0000256" key="4">
    <source>
        <dbReference type="ARBA" id="ARBA00022989"/>
    </source>
</evidence>
<protein>
    <submittedName>
        <fullName evidence="6">LemA protein</fullName>
    </submittedName>
</protein>
<dbReference type="GO" id="GO:0016020">
    <property type="term" value="C:membrane"/>
    <property type="evidence" value="ECO:0007669"/>
    <property type="project" value="UniProtKB-SubCell"/>
</dbReference>
<dbReference type="RefSeq" id="WP_179786085.1">
    <property type="nucleotide sequence ID" value="NZ_BAAARR010000004.1"/>
</dbReference>
<organism evidence="6 7">
    <name type="scientific">Actinopolymorpha rutila</name>
    <dbReference type="NCBI Taxonomy" id="446787"/>
    <lineage>
        <taxon>Bacteria</taxon>
        <taxon>Bacillati</taxon>
        <taxon>Actinomycetota</taxon>
        <taxon>Actinomycetes</taxon>
        <taxon>Propionibacteriales</taxon>
        <taxon>Actinopolymorphaceae</taxon>
        <taxon>Actinopolymorpha</taxon>
    </lineage>
</organism>
<accession>A0A852ZGK5</accession>
<keyword evidence="5" id="KW-0472">Membrane</keyword>
<dbReference type="Proteomes" id="UP000579605">
    <property type="component" value="Unassembled WGS sequence"/>
</dbReference>
<evidence type="ECO:0000256" key="3">
    <source>
        <dbReference type="ARBA" id="ARBA00022692"/>
    </source>
</evidence>
<comment type="subcellular location">
    <subcellularLocation>
        <location evidence="1">Membrane</location>
        <topology evidence="1">Single-pass membrane protein</topology>
    </subcellularLocation>
</comment>
<dbReference type="AlphaFoldDB" id="A0A852ZGK5"/>
<gene>
    <name evidence="6" type="ORF">F4554_000778</name>
</gene>
<dbReference type="Pfam" id="PF04011">
    <property type="entry name" value="LemA"/>
    <property type="match status" value="1"/>
</dbReference>
<evidence type="ECO:0000313" key="6">
    <source>
        <dbReference type="EMBL" id="NYH88140.1"/>
    </source>
</evidence>
<evidence type="ECO:0000256" key="5">
    <source>
        <dbReference type="ARBA" id="ARBA00023136"/>
    </source>
</evidence>
<evidence type="ECO:0000313" key="7">
    <source>
        <dbReference type="Proteomes" id="UP000579605"/>
    </source>
</evidence>
<keyword evidence="7" id="KW-1185">Reference proteome</keyword>
<comment type="caution">
    <text evidence="6">The sequence shown here is derived from an EMBL/GenBank/DDBJ whole genome shotgun (WGS) entry which is preliminary data.</text>
</comment>